<accession>A0A084XXM4</accession>
<keyword evidence="1" id="KW-0812">Transmembrane</keyword>
<gene>
    <name evidence="2" type="ORF">CAPSK01_003335</name>
</gene>
<dbReference type="Proteomes" id="UP000019812">
    <property type="component" value="Unassembled WGS sequence"/>
</dbReference>
<organism evidence="2 3">
    <name type="scientific">Candidatus Accumulibacter vicinus</name>
    <dbReference type="NCBI Taxonomy" id="2954382"/>
    <lineage>
        <taxon>Bacteria</taxon>
        <taxon>Pseudomonadati</taxon>
        <taxon>Pseudomonadota</taxon>
        <taxon>Betaproteobacteria</taxon>
        <taxon>Candidatus Accumulibacter</taxon>
    </lineage>
</organism>
<keyword evidence="1" id="KW-1133">Transmembrane helix</keyword>
<comment type="caution">
    <text evidence="2">The sequence shown here is derived from an EMBL/GenBank/DDBJ whole genome shotgun (WGS) entry which is preliminary data.</text>
</comment>
<keyword evidence="1" id="KW-0472">Membrane</keyword>
<reference evidence="2 3" key="1">
    <citation type="submission" date="2014-07" db="EMBL/GenBank/DDBJ databases">
        <title>Expanding our view of genomic diversity in Candidatus Accumulibacter clades.</title>
        <authorList>
            <person name="Skennerton C.T."/>
            <person name="Barr J.J."/>
            <person name="Slater F.R."/>
            <person name="Bond P.L."/>
            <person name="Tyson G.W."/>
        </authorList>
    </citation>
    <scope>NUCLEOTIDE SEQUENCE [LARGE SCALE GENOMIC DNA]</scope>
    <source>
        <strain evidence="3">SK-01</strain>
    </source>
</reference>
<dbReference type="AlphaFoldDB" id="A0A084XXM4"/>
<evidence type="ECO:0000256" key="1">
    <source>
        <dbReference type="SAM" id="Phobius"/>
    </source>
</evidence>
<name>A0A084XXM4_9PROT</name>
<sequence>MLSALNDRNRVDQEIGQIDELADREVREIRVHLDKVANSMSAEATAADREFDAASSSTLRKIGIIAIVAALALLCVALLIIRSIVQPLAGRPCRADRSVERRKRHRSQGVCRKKPRLAGLTAQRDDGGDQEPFCTRDAVESAMRAVASPTTLLLAVVMSVTCCAKLLNCSKPWSRPALGLAPSPCAGK</sequence>
<protein>
    <submittedName>
        <fullName evidence="2">Uncharacterized protein</fullName>
    </submittedName>
</protein>
<evidence type="ECO:0000313" key="2">
    <source>
        <dbReference type="EMBL" id="KFB67218.1"/>
    </source>
</evidence>
<feature type="transmembrane region" description="Helical" evidence="1">
    <location>
        <begin position="62"/>
        <end position="81"/>
    </location>
</feature>
<dbReference type="EMBL" id="JDSS02000031">
    <property type="protein sequence ID" value="KFB67218.1"/>
    <property type="molecule type" value="Genomic_DNA"/>
</dbReference>
<evidence type="ECO:0000313" key="3">
    <source>
        <dbReference type="Proteomes" id="UP000019812"/>
    </source>
</evidence>
<proteinExistence type="predicted"/>